<gene>
    <name evidence="3" type="ORF">TsocGM_03560</name>
</gene>
<sequence>MGQASPRTSCSTGGPSSRARSSPSIRPILSLSHGPRPARPTRKHRDDFAMKVSLIVVQGKPEGKVIPLAGTHFKIGRGEGCHLRPNNEQVSRNHAEIRVGEDSVIVRDLNSRNGTFVNNQRLEANTDHVLRNKDLIQIGPLTFAVSIQGAPVPAQADPTDKAERALAKAASLDELSNDEIDSWLVTDQDSPAPPERPSGVYTGDTMTFSSFKEASKSDHTIPAAKAASEPQPEPDEEPEPESEPEPVASGDEGIYDKLDDDGDEEMPEELIDESNPFFAAKKQAEETPSAQKKKEELDSSKAAEDILRKMMERRKATR</sequence>
<dbReference type="PANTHER" id="PTHR23308">
    <property type="entry name" value="NUCLEAR INHIBITOR OF PROTEIN PHOSPHATASE-1"/>
    <property type="match status" value="1"/>
</dbReference>
<dbReference type="SUPFAM" id="SSF49879">
    <property type="entry name" value="SMAD/FHA domain"/>
    <property type="match status" value="1"/>
</dbReference>
<organism evidence="3 4">
    <name type="scientific">Tautonia sociabilis</name>
    <dbReference type="NCBI Taxonomy" id="2080755"/>
    <lineage>
        <taxon>Bacteria</taxon>
        <taxon>Pseudomonadati</taxon>
        <taxon>Planctomycetota</taxon>
        <taxon>Planctomycetia</taxon>
        <taxon>Isosphaerales</taxon>
        <taxon>Isosphaeraceae</taxon>
        <taxon>Tautonia</taxon>
    </lineage>
</organism>
<dbReference type="InterPro" id="IPR000253">
    <property type="entry name" value="FHA_dom"/>
</dbReference>
<accession>A0A432MQ67</accession>
<keyword evidence="4" id="KW-1185">Reference proteome</keyword>
<dbReference type="SMART" id="SM00240">
    <property type="entry name" value="FHA"/>
    <property type="match status" value="1"/>
</dbReference>
<comment type="caution">
    <text evidence="3">The sequence shown here is derived from an EMBL/GenBank/DDBJ whole genome shotgun (WGS) entry which is preliminary data.</text>
</comment>
<feature type="region of interest" description="Disordered" evidence="1">
    <location>
        <begin position="184"/>
        <end position="318"/>
    </location>
</feature>
<evidence type="ECO:0000313" key="4">
    <source>
        <dbReference type="Proteomes" id="UP000280296"/>
    </source>
</evidence>
<feature type="compositionally biased region" description="Low complexity" evidence="1">
    <location>
        <begin position="15"/>
        <end position="32"/>
    </location>
</feature>
<feature type="region of interest" description="Disordered" evidence="1">
    <location>
        <begin position="1"/>
        <end position="45"/>
    </location>
</feature>
<name>A0A432MQ67_9BACT</name>
<dbReference type="Pfam" id="PF00498">
    <property type="entry name" value="FHA"/>
    <property type="match status" value="1"/>
</dbReference>
<dbReference type="CDD" id="cd00060">
    <property type="entry name" value="FHA"/>
    <property type="match status" value="1"/>
</dbReference>
<dbReference type="InterPro" id="IPR008984">
    <property type="entry name" value="SMAD_FHA_dom_sf"/>
</dbReference>
<evidence type="ECO:0000256" key="1">
    <source>
        <dbReference type="SAM" id="MobiDB-lite"/>
    </source>
</evidence>
<feature type="compositionally biased region" description="Acidic residues" evidence="1">
    <location>
        <begin position="232"/>
        <end position="244"/>
    </location>
</feature>
<reference evidence="3 4" key="2">
    <citation type="submission" date="2019-01" db="EMBL/GenBank/DDBJ databases">
        <title>Tautonia sociabilis, a novel thermotolerant planctomycete of Isosphaeraceae family, isolated from a 4000 m deep subterranean habitat.</title>
        <authorList>
            <person name="Kovaleva O.L."/>
            <person name="Elcheninov A.G."/>
            <person name="Van Heerden E."/>
            <person name="Toshchakov S.V."/>
            <person name="Novikov A."/>
            <person name="Bonch-Osmolovskaya E.A."/>
            <person name="Kublanov I.V."/>
        </authorList>
    </citation>
    <scope>NUCLEOTIDE SEQUENCE [LARGE SCALE GENOMIC DNA]</scope>
    <source>
        <strain evidence="3 4">GM2012</strain>
    </source>
</reference>
<dbReference type="InterPro" id="IPR050923">
    <property type="entry name" value="Cell_Proc_Reg/RNA_Proc"/>
</dbReference>
<reference evidence="3 4" key="1">
    <citation type="submission" date="2018-12" db="EMBL/GenBank/DDBJ databases">
        <authorList>
            <person name="Toschakov S.V."/>
        </authorList>
    </citation>
    <scope>NUCLEOTIDE SEQUENCE [LARGE SCALE GENOMIC DNA]</scope>
    <source>
        <strain evidence="3 4">GM2012</strain>
    </source>
</reference>
<dbReference type="AlphaFoldDB" id="A0A432MQ67"/>
<feature type="compositionally biased region" description="Polar residues" evidence="1">
    <location>
        <begin position="1"/>
        <end position="14"/>
    </location>
</feature>
<evidence type="ECO:0000313" key="3">
    <source>
        <dbReference type="EMBL" id="RUL89205.1"/>
    </source>
</evidence>
<dbReference type="Proteomes" id="UP000280296">
    <property type="component" value="Unassembled WGS sequence"/>
</dbReference>
<protein>
    <submittedName>
        <fullName evidence="3">FHA domain-containing protein</fullName>
    </submittedName>
</protein>
<proteinExistence type="predicted"/>
<dbReference type="EMBL" id="RYZH01000004">
    <property type="protein sequence ID" value="RUL89205.1"/>
    <property type="molecule type" value="Genomic_DNA"/>
</dbReference>
<evidence type="ECO:0000259" key="2">
    <source>
        <dbReference type="PROSITE" id="PS50006"/>
    </source>
</evidence>
<feature type="domain" description="FHA" evidence="2">
    <location>
        <begin position="73"/>
        <end position="122"/>
    </location>
</feature>
<dbReference type="PROSITE" id="PS50006">
    <property type="entry name" value="FHA_DOMAIN"/>
    <property type="match status" value="1"/>
</dbReference>
<feature type="compositionally biased region" description="Acidic residues" evidence="1">
    <location>
        <begin position="258"/>
        <end position="272"/>
    </location>
</feature>
<dbReference type="Gene3D" id="2.60.200.20">
    <property type="match status" value="1"/>
</dbReference>
<feature type="compositionally biased region" description="Basic and acidic residues" evidence="1">
    <location>
        <begin position="292"/>
        <end position="318"/>
    </location>
</feature>